<gene>
    <name evidence="2" type="ORF">AXG93_2584s1310</name>
</gene>
<evidence type="ECO:0000256" key="1">
    <source>
        <dbReference type="SAM" id="MobiDB-lite"/>
    </source>
</evidence>
<proteinExistence type="predicted"/>
<protein>
    <submittedName>
        <fullName evidence="2">Uncharacterized protein</fullName>
    </submittedName>
</protein>
<dbReference type="Proteomes" id="UP000077202">
    <property type="component" value="Unassembled WGS sequence"/>
</dbReference>
<sequence>MTASSSSSSLGVEILILDRGPTVARARALEARYCPPVSPAAGEPQRLDDGRGDRGRALSENVKQRSSVRACVVG</sequence>
<dbReference type="AlphaFoldDB" id="A0A176VHJ9"/>
<comment type="caution">
    <text evidence="2">The sequence shown here is derived from an EMBL/GenBank/DDBJ whole genome shotgun (WGS) entry which is preliminary data.</text>
</comment>
<organism evidence="2 3">
    <name type="scientific">Marchantia polymorpha subsp. ruderalis</name>
    <dbReference type="NCBI Taxonomy" id="1480154"/>
    <lineage>
        <taxon>Eukaryota</taxon>
        <taxon>Viridiplantae</taxon>
        <taxon>Streptophyta</taxon>
        <taxon>Embryophyta</taxon>
        <taxon>Marchantiophyta</taxon>
        <taxon>Marchantiopsida</taxon>
        <taxon>Marchantiidae</taxon>
        <taxon>Marchantiales</taxon>
        <taxon>Marchantiaceae</taxon>
        <taxon>Marchantia</taxon>
    </lineage>
</organism>
<feature type="compositionally biased region" description="Basic and acidic residues" evidence="1">
    <location>
        <begin position="45"/>
        <end position="57"/>
    </location>
</feature>
<accession>A0A176VHJ9</accession>
<dbReference type="EMBL" id="LVLJ01003709">
    <property type="protein sequence ID" value="OAE20047.1"/>
    <property type="molecule type" value="Genomic_DNA"/>
</dbReference>
<feature type="region of interest" description="Disordered" evidence="1">
    <location>
        <begin position="35"/>
        <end position="61"/>
    </location>
</feature>
<reference evidence="2" key="1">
    <citation type="submission" date="2016-03" db="EMBL/GenBank/DDBJ databases">
        <title>Mechanisms controlling the formation of the plant cell surface in tip-growing cells are functionally conserved among land plants.</title>
        <authorList>
            <person name="Honkanen S."/>
            <person name="Jones V.A."/>
            <person name="Morieri G."/>
            <person name="Champion C."/>
            <person name="Hetherington A.J."/>
            <person name="Kelly S."/>
            <person name="Saint-Marcoux D."/>
            <person name="Proust H."/>
            <person name="Prescott H."/>
            <person name="Dolan L."/>
        </authorList>
    </citation>
    <scope>NUCLEOTIDE SEQUENCE [LARGE SCALE GENOMIC DNA]</scope>
    <source>
        <tissue evidence="2">Whole gametophyte</tissue>
    </source>
</reference>
<name>A0A176VHJ9_MARPO</name>
<evidence type="ECO:0000313" key="2">
    <source>
        <dbReference type="EMBL" id="OAE20047.1"/>
    </source>
</evidence>
<keyword evidence="3" id="KW-1185">Reference proteome</keyword>
<evidence type="ECO:0000313" key="3">
    <source>
        <dbReference type="Proteomes" id="UP000077202"/>
    </source>
</evidence>